<accession>A0A411HKK1</accession>
<gene>
    <name evidence="11" type="primary">pstA</name>
    <name evidence="11" type="ORF">ELE36_12245</name>
</gene>
<feature type="transmembrane region" description="Helical" evidence="9">
    <location>
        <begin position="240"/>
        <end position="262"/>
    </location>
</feature>
<dbReference type="Gene3D" id="1.10.3720.10">
    <property type="entry name" value="MetI-like"/>
    <property type="match status" value="1"/>
</dbReference>
<dbReference type="PANTHER" id="PTHR43470:SF6">
    <property type="entry name" value="PHOSPHATE TRANSPORT SYSTEM PERMEASE PROTEIN PSTA"/>
    <property type="match status" value="1"/>
</dbReference>
<dbReference type="AlphaFoldDB" id="A0A411HKK1"/>
<dbReference type="PROSITE" id="PS50928">
    <property type="entry name" value="ABC_TM1"/>
    <property type="match status" value="1"/>
</dbReference>
<protein>
    <recommendedName>
        <fullName evidence="3 9">Phosphate transport system permease protein PstA</fullName>
    </recommendedName>
</protein>
<feature type="transmembrane region" description="Helical" evidence="9">
    <location>
        <begin position="328"/>
        <end position="349"/>
    </location>
</feature>
<dbReference type="PANTHER" id="PTHR43470">
    <property type="entry name" value="PHOSPHATE TRANSPORT SYSTEM PERMEASE PROTEIN PSTA-RELATED"/>
    <property type="match status" value="1"/>
</dbReference>
<dbReference type="NCBIfam" id="TIGR00974">
    <property type="entry name" value="3a0107s02c"/>
    <property type="match status" value="1"/>
</dbReference>
<keyword evidence="12" id="KW-1185">Reference proteome</keyword>
<keyword evidence="7 9" id="KW-1133">Transmembrane helix</keyword>
<name>A0A411HKK1_9GAMM</name>
<dbReference type="OrthoDB" id="9807065at2"/>
<dbReference type="GO" id="GO:0035435">
    <property type="term" value="P:phosphate ion transmembrane transport"/>
    <property type="evidence" value="ECO:0007669"/>
    <property type="project" value="InterPro"/>
</dbReference>
<comment type="subcellular location">
    <subcellularLocation>
        <location evidence="9">Cell inner membrane</location>
        <topology evidence="9">Multi-pass membrane protein</topology>
    </subcellularLocation>
    <subcellularLocation>
        <location evidence="1">Cell membrane</location>
        <topology evidence="1">Multi-pass membrane protein</topology>
    </subcellularLocation>
</comment>
<feature type="transmembrane region" description="Helical" evidence="9">
    <location>
        <begin position="408"/>
        <end position="430"/>
    </location>
</feature>
<comment type="similarity">
    <text evidence="2 9">Belongs to the binding-protein-dependent transport system permease family. CysTW subfamily.</text>
</comment>
<evidence type="ECO:0000313" key="12">
    <source>
        <dbReference type="Proteomes" id="UP000291562"/>
    </source>
</evidence>
<proteinExistence type="inferred from homology"/>
<dbReference type="Pfam" id="PF00528">
    <property type="entry name" value="BPD_transp_1"/>
    <property type="match status" value="1"/>
</dbReference>
<dbReference type="EMBL" id="CP035704">
    <property type="protein sequence ID" value="QBB71059.1"/>
    <property type="molecule type" value="Genomic_DNA"/>
</dbReference>
<evidence type="ECO:0000256" key="2">
    <source>
        <dbReference type="ARBA" id="ARBA00007069"/>
    </source>
</evidence>
<reference evidence="11 12" key="1">
    <citation type="submission" date="2019-01" db="EMBL/GenBank/DDBJ databases">
        <title>Pseudolysobacter antarctica gen. nov., sp. nov., isolated from Fildes Peninsula, Antarctica.</title>
        <authorList>
            <person name="Wei Z."/>
            <person name="Peng F."/>
        </authorList>
    </citation>
    <scope>NUCLEOTIDE SEQUENCE [LARGE SCALE GENOMIC DNA]</scope>
    <source>
        <strain evidence="11 12">AQ6-296</strain>
    </source>
</reference>
<keyword evidence="5 9" id="KW-1003">Cell membrane</keyword>
<evidence type="ECO:0000313" key="11">
    <source>
        <dbReference type="EMBL" id="QBB71059.1"/>
    </source>
</evidence>
<dbReference type="InterPro" id="IPR000515">
    <property type="entry name" value="MetI-like"/>
</dbReference>
<organism evidence="11 12">
    <name type="scientific">Pseudolysobacter antarcticus</name>
    <dbReference type="NCBI Taxonomy" id="2511995"/>
    <lineage>
        <taxon>Bacteria</taxon>
        <taxon>Pseudomonadati</taxon>
        <taxon>Pseudomonadota</taxon>
        <taxon>Gammaproteobacteria</taxon>
        <taxon>Lysobacterales</taxon>
        <taxon>Rhodanobacteraceae</taxon>
        <taxon>Pseudolysobacter</taxon>
    </lineage>
</organism>
<evidence type="ECO:0000256" key="9">
    <source>
        <dbReference type="RuleBase" id="RU363043"/>
    </source>
</evidence>
<dbReference type="CDD" id="cd06261">
    <property type="entry name" value="TM_PBP2"/>
    <property type="match status" value="1"/>
</dbReference>
<dbReference type="GO" id="GO:0005315">
    <property type="term" value="F:phosphate transmembrane transporter activity"/>
    <property type="evidence" value="ECO:0007669"/>
    <property type="project" value="InterPro"/>
</dbReference>
<dbReference type="SUPFAM" id="SSF161098">
    <property type="entry name" value="MetI-like"/>
    <property type="match status" value="1"/>
</dbReference>
<dbReference type="Proteomes" id="UP000291562">
    <property type="component" value="Chromosome"/>
</dbReference>
<evidence type="ECO:0000256" key="8">
    <source>
        <dbReference type="ARBA" id="ARBA00023136"/>
    </source>
</evidence>
<evidence type="ECO:0000259" key="10">
    <source>
        <dbReference type="PROSITE" id="PS50928"/>
    </source>
</evidence>
<sequence>MSRMRVFIPEAGVWLSAACVSVCVLAMLGLIGILAVNGLTAFWPKPVESLRIEADGQRHDVLAQVLDQDGDVLILRSSEPVRIGESYQRVRLAQIVARSQPADVVEIELNDGRLLFTRIDIALLQNAIAAHASLLLSQDDPSHGITLDANEIYRLRVANADGYWQRFGEFASQLWRFLSTGPTSANPGGGILPALVGTVMLVLLMSVLVMPLGVLAAVYLHEQAASSRRARILRSAVNNLAGVPSIIYGLIGLALFVHQIGGSIDQLFYSERLPTPTFGSGGLLWAALTLALLTLPVVIVTAEEGLARVPQSLRDGSLALGATRAETLWHLLLPLARPALLTGLVLAIARAAGEVAPLMLVGVVKLAPAGVVDAQFPYLHPTREFMHLGYQVYDTALQGADAWRAEPRAYACALVLLLAVVALNLCAILLRNRLRARYRSLSY</sequence>
<feature type="transmembrane region" description="Helical" evidence="9">
    <location>
        <begin position="12"/>
        <end position="36"/>
    </location>
</feature>
<dbReference type="RefSeq" id="WP_129833694.1">
    <property type="nucleotide sequence ID" value="NZ_CP035704.1"/>
</dbReference>
<feature type="transmembrane region" description="Helical" evidence="9">
    <location>
        <begin position="191"/>
        <end position="220"/>
    </location>
</feature>
<dbReference type="KEGG" id="xbc:ELE36_12245"/>
<evidence type="ECO:0000256" key="5">
    <source>
        <dbReference type="ARBA" id="ARBA00022475"/>
    </source>
</evidence>
<evidence type="ECO:0000256" key="4">
    <source>
        <dbReference type="ARBA" id="ARBA00022448"/>
    </source>
</evidence>
<evidence type="ECO:0000256" key="1">
    <source>
        <dbReference type="ARBA" id="ARBA00004651"/>
    </source>
</evidence>
<evidence type="ECO:0000256" key="3">
    <source>
        <dbReference type="ARBA" id="ARBA00016864"/>
    </source>
</evidence>
<evidence type="ECO:0000256" key="7">
    <source>
        <dbReference type="ARBA" id="ARBA00022989"/>
    </source>
</evidence>
<dbReference type="InterPro" id="IPR035906">
    <property type="entry name" value="MetI-like_sf"/>
</dbReference>
<evidence type="ECO:0000256" key="6">
    <source>
        <dbReference type="ARBA" id="ARBA00022692"/>
    </source>
</evidence>
<dbReference type="GO" id="GO:0005886">
    <property type="term" value="C:plasma membrane"/>
    <property type="evidence" value="ECO:0007669"/>
    <property type="project" value="UniProtKB-SubCell"/>
</dbReference>
<feature type="transmembrane region" description="Helical" evidence="9">
    <location>
        <begin position="282"/>
        <end position="307"/>
    </location>
</feature>
<keyword evidence="6 9" id="KW-0812">Transmembrane</keyword>
<keyword evidence="4" id="KW-0813">Transport</keyword>
<keyword evidence="8 9" id="KW-0472">Membrane</keyword>
<feature type="domain" description="ABC transmembrane type-1" evidence="10">
    <location>
        <begin position="195"/>
        <end position="427"/>
    </location>
</feature>
<dbReference type="InterPro" id="IPR005672">
    <property type="entry name" value="Phosphate_PstA"/>
</dbReference>